<reference evidence="1 2" key="1">
    <citation type="journal article" date="2021" name="Hortic Res">
        <title>High-quality reference genome and annotation aids understanding of berry development for evergreen blueberry (Vaccinium darrowii).</title>
        <authorList>
            <person name="Yu J."/>
            <person name="Hulse-Kemp A.M."/>
            <person name="Babiker E."/>
            <person name="Staton M."/>
        </authorList>
    </citation>
    <scope>NUCLEOTIDE SEQUENCE [LARGE SCALE GENOMIC DNA]</scope>
    <source>
        <strain evidence="2">cv. NJ 8807/NJ 8810</strain>
        <tissue evidence="1">Young leaf</tissue>
    </source>
</reference>
<accession>A0ACB7X4V5</accession>
<gene>
    <name evidence="1" type="ORF">Vadar_028108</name>
</gene>
<evidence type="ECO:0000313" key="1">
    <source>
        <dbReference type="EMBL" id="KAH7835630.1"/>
    </source>
</evidence>
<sequence length="217" mass="24563">MAPSLNNSQFSYYPVKKLSNPKLYRLTLPFKSRTPAKAIPITTPVRKTLQEFQLFSSKSDDGYLYCAGLGVHSLIDKKFEDLKPIVGFAIDDCSKSLQILKHLVMLPCGAVLMSGNGFRVAMESGFNRKRKRKTECQVNHDMGQIIPFAIEAGLHRHSKPISTHQNCSTWQHHQMLQNLEAFAAVVNCEPDNRFQILKFLIDETVNSETRTVQIPII</sequence>
<organism evidence="1 2">
    <name type="scientific">Vaccinium darrowii</name>
    <dbReference type="NCBI Taxonomy" id="229202"/>
    <lineage>
        <taxon>Eukaryota</taxon>
        <taxon>Viridiplantae</taxon>
        <taxon>Streptophyta</taxon>
        <taxon>Embryophyta</taxon>
        <taxon>Tracheophyta</taxon>
        <taxon>Spermatophyta</taxon>
        <taxon>Magnoliopsida</taxon>
        <taxon>eudicotyledons</taxon>
        <taxon>Gunneridae</taxon>
        <taxon>Pentapetalae</taxon>
        <taxon>asterids</taxon>
        <taxon>Ericales</taxon>
        <taxon>Ericaceae</taxon>
        <taxon>Vaccinioideae</taxon>
        <taxon>Vaccinieae</taxon>
        <taxon>Vaccinium</taxon>
    </lineage>
</organism>
<evidence type="ECO:0000313" key="2">
    <source>
        <dbReference type="Proteomes" id="UP000828048"/>
    </source>
</evidence>
<keyword evidence="2" id="KW-1185">Reference proteome</keyword>
<name>A0ACB7X4V5_9ERIC</name>
<comment type="caution">
    <text evidence="1">The sequence shown here is derived from an EMBL/GenBank/DDBJ whole genome shotgun (WGS) entry which is preliminary data.</text>
</comment>
<dbReference type="EMBL" id="CM037152">
    <property type="protein sequence ID" value="KAH7835630.1"/>
    <property type="molecule type" value="Genomic_DNA"/>
</dbReference>
<dbReference type="Proteomes" id="UP000828048">
    <property type="component" value="Chromosome 2"/>
</dbReference>
<proteinExistence type="predicted"/>
<protein>
    <submittedName>
        <fullName evidence="1">Uncharacterized protein</fullName>
    </submittedName>
</protein>